<dbReference type="PANTHER" id="PTHR48102">
    <property type="entry name" value="ATP-DEPENDENT CLP PROTEASE ATP-BINDING SUBUNIT CLPX-LIKE, MITOCHONDRIAL-RELATED"/>
    <property type="match status" value="1"/>
</dbReference>
<dbReference type="SMART" id="SM00382">
    <property type="entry name" value="AAA"/>
    <property type="match status" value="1"/>
</dbReference>
<dbReference type="Pfam" id="PF10431">
    <property type="entry name" value="ClpB_D2-small"/>
    <property type="match status" value="1"/>
</dbReference>
<evidence type="ECO:0000313" key="9">
    <source>
        <dbReference type="EMBL" id="TYL58347.1"/>
    </source>
</evidence>
<evidence type="ECO:0000256" key="1">
    <source>
        <dbReference type="ARBA" id="ARBA00022741"/>
    </source>
</evidence>
<evidence type="ECO:0000259" key="6">
    <source>
        <dbReference type="SMART" id="SM00382"/>
    </source>
</evidence>
<keyword evidence="1" id="KW-0547">Nucleotide-binding</keyword>
<evidence type="ECO:0000256" key="5">
    <source>
        <dbReference type="SAM" id="MobiDB-lite"/>
    </source>
</evidence>
<evidence type="ECO:0000256" key="4">
    <source>
        <dbReference type="ARBA" id="ARBA00023186"/>
    </source>
</evidence>
<evidence type="ECO:0000313" key="8">
    <source>
        <dbReference type="EMBL" id="CRL34867.1"/>
    </source>
</evidence>
<sequence>MNNDDFKEVPDNIQDNNEETTNNIDNTNDNKANDYEDVCYICRRPESVAGKMIHIQPNLCICNDCMQKTFDSMSNGNFGNFGNLGNISNMDFGNMPNISMINLSDLTGGIPNSQKLKKKKPKEEKKVEPILDIHSIPAPHRIKASLDDYVVGQEHAKKVMSVAVYNHYKRVMADNKHKAQEENTTAKQALNKYDGVEIEKSNMLMIGPTGSGKTYLVKTLAKLLDVPLAITDATSLTEAGYIGDDIESVVSKLLAAADNDVERAEHGIIFIDEIDKLAKKRNANQRDVSGESVQQGMLKLLEGSEVEVPVGASSKNAMVPMTTVDTRNILFICGGAFPGLEDIIKERLNKEASIGFKADLKDKYDGDENLLMQATVDDIRKFGMIPEFIGRLPIMFSLEALTEDMLVKILKEPKNAIIKQYQKLLEMDEVRLEFDDDALYAIAKMAKEKKVGARALRAIIEDFMLDIMYEIPKDDNIGTVTITKDYVEKKGGPLIQMRGTPELADSQHV</sequence>
<dbReference type="PANTHER" id="PTHR48102:SF7">
    <property type="entry name" value="ATP-DEPENDENT CLP PROTEASE ATP-BINDING SUBUNIT CLPX-LIKE, MITOCHONDRIAL"/>
    <property type="match status" value="1"/>
</dbReference>
<reference evidence="9 11" key="3">
    <citation type="submission" date="2019-08" db="EMBL/GenBank/DDBJ databases">
        <authorList>
            <person name="Duncan S."/>
            <person name="Walker A."/>
        </authorList>
    </citation>
    <scope>NUCLEOTIDE SEQUENCE [LARGE SCALE GENOMIC DNA]</scope>
    <source>
        <strain evidence="9 11">T3WBe13</strain>
    </source>
</reference>
<keyword evidence="3 8" id="KW-0067">ATP-binding</keyword>
<dbReference type="AlphaFoldDB" id="A0A0M6WEW2"/>
<dbReference type="InterPro" id="IPR050052">
    <property type="entry name" value="ATP-dep_Clp_protease_ClpX"/>
</dbReference>
<proteinExistence type="predicted"/>
<dbReference type="InterPro" id="IPR027417">
    <property type="entry name" value="P-loop_NTPase"/>
</dbReference>
<dbReference type="InterPro" id="IPR003959">
    <property type="entry name" value="ATPase_AAA_core"/>
</dbReference>
<dbReference type="Proteomes" id="UP000049472">
    <property type="component" value="Unassembled WGS sequence"/>
</dbReference>
<dbReference type="GO" id="GO:0008233">
    <property type="term" value="F:peptidase activity"/>
    <property type="evidence" value="ECO:0007669"/>
    <property type="project" value="UniProtKB-KW"/>
</dbReference>
<dbReference type="Pfam" id="PF07724">
    <property type="entry name" value="AAA_2"/>
    <property type="match status" value="1"/>
</dbReference>
<dbReference type="EMBL" id="CVRQ01000012">
    <property type="protein sequence ID" value="CRL34867.1"/>
    <property type="molecule type" value="Genomic_DNA"/>
</dbReference>
<evidence type="ECO:0000313" key="10">
    <source>
        <dbReference type="Proteomes" id="UP000049472"/>
    </source>
</evidence>
<dbReference type="GO" id="GO:0051603">
    <property type="term" value="P:proteolysis involved in protein catabolic process"/>
    <property type="evidence" value="ECO:0007669"/>
    <property type="project" value="TreeGrafter"/>
</dbReference>
<reference evidence="8" key="1">
    <citation type="submission" date="2015-05" db="EMBL/GenBank/DDBJ databases">
        <authorList>
            <person name="Wang D.B."/>
            <person name="Wang M."/>
        </authorList>
    </citation>
    <scope>NUCLEOTIDE SEQUENCE [LARGE SCALE GENOMIC DNA]</scope>
    <source>
        <strain evidence="8">T1-815</strain>
    </source>
</reference>
<name>A0A0M6WEW2_9FIRM</name>
<evidence type="ECO:0000256" key="3">
    <source>
        <dbReference type="ARBA" id="ARBA00022840"/>
    </source>
</evidence>
<evidence type="ECO:0000256" key="2">
    <source>
        <dbReference type="ARBA" id="ARBA00022833"/>
    </source>
</evidence>
<dbReference type="GO" id="GO:0051301">
    <property type="term" value="P:cell division"/>
    <property type="evidence" value="ECO:0007669"/>
    <property type="project" value="TreeGrafter"/>
</dbReference>
<dbReference type="GO" id="GO:0051082">
    <property type="term" value="F:unfolded protein binding"/>
    <property type="evidence" value="ECO:0007669"/>
    <property type="project" value="InterPro"/>
</dbReference>
<keyword evidence="2" id="KW-0862">Zinc</keyword>
<dbReference type="InterPro" id="IPR003593">
    <property type="entry name" value="AAA+_ATPase"/>
</dbReference>
<dbReference type="EMBL" id="VSTF01000012">
    <property type="protein sequence ID" value="TYL58347.1"/>
    <property type="molecule type" value="Genomic_DNA"/>
</dbReference>
<evidence type="ECO:0000259" key="7">
    <source>
        <dbReference type="SMART" id="SM01086"/>
    </source>
</evidence>
<organism evidence="8 10">
    <name type="scientific">Agathobacter rectalis</name>
    <dbReference type="NCBI Taxonomy" id="39491"/>
    <lineage>
        <taxon>Bacteria</taxon>
        <taxon>Bacillati</taxon>
        <taxon>Bacillota</taxon>
        <taxon>Clostridia</taxon>
        <taxon>Lachnospirales</taxon>
        <taxon>Lachnospiraceae</taxon>
        <taxon>Agathobacter</taxon>
    </lineage>
</organism>
<dbReference type="SUPFAM" id="SSF52540">
    <property type="entry name" value="P-loop containing nucleoside triphosphate hydrolases"/>
    <property type="match status" value="1"/>
</dbReference>
<keyword evidence="8" id="KW-0378">Hydrolase</keyword>
<dbReference type="Proteomes" id="UP000324327">
    <property type="component" value="Unassembled WGS sequence"/>
</dbReference>
<reference evidence="10" key="2">
    <citation type="submission" date="2015-05" db="EMBL/GenBank/DDBJ databases">
        <authorList>
            <consortium name="Pathogen Informatics"/>
        </authorList>
    </citation>
    <scope>NUCLEOTIDE SEQUENCE [LARGE SCALE GENOMIC DNA]</scope>
    <source>
        <strain evidence="10">T1-815</strain>
    </source>
</reference>
<dbReference type="NCBIfam" id="NF003745">
    <property type="entry name" value="PRK05342.1"/>
    <property type="match status" value="1"/>
</dbReference>
<dbReference type="Gene3D" id="1.10.8.60">
    <property type="match status" value="1"/>
</dbReference>
<feature type="compositionally biased region" description="Basic and acidic residues" evidence="5">
    <location>
        <begin position="1"/>
        <end position="10"/>
    </location>
</feature>
<feature type="compositionally biased region" description="Low complexity" evidence="5">
    <location>
        <begin position="11"/>
        <end position="29"/>
    </location>
</feature>
<dbReference type="InterPro" id="IPR004487">
    <property type="entry name" value="Clp_protease_ATP-bd_su_ClpX"/>
</dbReference>
<accession>A0A0M6WEW2</accession>
<dbReference type="GO" id="GO:0140662">
    <property type="term" value="F:ATP-dependent protein folding chaperone"/>
    <property type="evidence" value="ECO:0007669"/>
    <property type="project" value="InterPro"/>
</dbReference>
<feature type="region of interest" description="Disordered" evidence="5">
    <location>
        <begin position="1"/>
        <end position="29"/>
    </location>
</feature>
<evidence type="ECO:0000313" key="11">
    <source>
        <dbReference type="Proteomes" id="UP000324327"/>
    </source>
</evidence>
<reference evidence="9 11" key="4">
    <citation type="submission" date="2019-09" db="EMBL/GenBank/DDBJ databases">
        <title>Strain-level analysis of Eubacterium rectale using genomes from metagenomes.</title>
        <authorList>
            <person name="Karcher N."/>
            <person name="Segata N."/>
        </authorList>
    </citation>
    <scope>NUCLEOTIDE SEQUENCE [LARGE SCALE GENOMIC DNA]</scope>
    <source>
        <strain evidence="9 11">T3WBe13</strain>
    </source>
</reference>
<feature type="domain" description="Clp ATPase C-terminal" evidence="7">
    <location>
        <begin position="401"/>
        <end position="496"/>
    </location>
</feature>
<dbReference type="InterPro" id="IPR019489">
    <property type="entry name" value="Clp_ATPase_C"/>
</dbReference>
<gene>
    <name evidence="8" type="primary">clpX</name>
    <name evidence="9" type="ORF">FYL31_10835</name>
    <name evidence="8" type="ORF">T1815_09481</name>
</gene>
<protein>
    <submittedName>
        <fullName evidence="9">ATP-dependent Clp protease ATP-binding subunit ClpX</fullName>
    </submittedName>
    <submittedName>
        <fullName evidence="8">ATP-dependent protease ATP-binding subunit ClpX</fullName>
    </submittedName>
</protein>
<dbReference type="SMART" id="SM01086">
    <property type="entry name" value="ClpB_D2-small"/>
    <property type="match status" value="1"/>
</dbReference>
<dbReference type="GO" id="GO:0009376">
    <property type="term" value="C:HslUV protease complex"/>
    <property type="evidence" value="ECO:0007669"/>
    <property type="project" value="TreeGrafter"/>
</dbReference>
<keyword evidence="10" id="KW-1185">Reference proteome</keyword>
<feature type="domain" description="AAA+ ATPase" evidence="6">
    <location>
        <begin position="199"/>
        <end position="359"/>
    </location>
</feature>
<dbReference type="Gene3D" id="3.40.50.300">
    <property type="entry name" value="P-loop containing nucleotide triphosphate hydrolases"/>
    <property type="match status" value="1"/>
</dbReference>
<dbReference type="NCBIfam" id="TIGR00382">
    <property type="entry name" value="clpX"/>
    <property type="match status" value="1"/>
</dbReference>
<dbReference type="GO" id="GO:0016887">
    <property type="term" value="F:ATP hydrolysis activity"/>
    <property type="evidence" value="ECO:0007669"/>
    <property type="project" value="InterPro"/>
</dbReference>
<dbReference type="RefSeq" id="WP_055061328.1">
    <property type="nucleotide sequence ID" value="NZ_CVRQ01000012.1"/>
</dbReference>
<keyword evidence="8" id="KW-0645">Protease</keyword>
<dbReference type="GO" id="GO:0005524">
    <property type="term" value="F:ATP binding"/>
    <property type="evidence" value="ECO:0007669"/>
    <property type="project" value="UniProtKB-KW"/>
</dbReference>
<dbReference type="FunFam" id="1.10.8.60:FF:000002">
    <property type="entry name" value="ATP-dependent Clp protease ATP-binding subunit ClpX"/>
    <property type="match status" value="1"/>
</dbReference>
<keyword evidence="4" id="KW-0143">Chaperone</keyword>